<dbReference type="InterPro" id="IPR018641">
    <property type="entry name" value="Trfase_1_rSAM/seldom-assoc"/>
</dbReference>
<evidence type="ECO:0000313" key="2">
    <source>
        <dbReference type="EMBL" id="CAE7740886.1"/>
    </source>
</evidence>
<dbReference type="InterPro" id="IPR029044">
    <property type="entry name" value="Nucleotide-diphossugar_trans"/>
</dbReference>
<dbReference type="EMBL" id="CAJNJA010037918">
    <property type="protein sequence ID" value="CAE7740886.1"/>
    <property type="molecule type" value="Genomic_DNA"/>
</dbReference>
<dbReference type="Gene3D" id="3.20.20.30">
    <property type="entry name" value="Luciferase-like domain"/>
    <property type="match status" value="1"/>
</dbReference>
<dbReference type="SUPFAM" id="SSF53448">
    <property type="entry name" value="Nucleotide-diphospho-sugar transferases"/>
    <property type="match status" value="2"/>
</dbReference>
<evidence type="ECO:0000259" key="1">
    <source>
        <dbReference type="Pfam" id="PF00296"/>
    </source>
</evidence>
<dbReference type="Proteomes" id="UP000601435">
    <property type="component" value="Unassembled WGS sequence"/>
</dbReference>
<accession>A0A812XTL7</accession>
<dbReference type="PANTHER" id="PTHR36529:SF1">
    <property type="entry name" value="GLYCOSYLTRANSFERASE"/>
    <property type="match status" value="1"/>
</dbReference>
<dbReference type="OrthoDB" id="2018156at2759"/>
<sequence>MKIGIIPVNIGVDSVEQMTGLAQLAEGLGFESVWTFEHVIVPLDYQSKYPYSPTGKMGAAPETNFVDPLIALSHIAAATKTLKLGTGVNILPQANPLYLAKQAASLDFVSQGRLLLGLGIGWLREEFEALGVPFEKRGARFDDYLEAMQKLWQGGVADHQSEYLDWQGFKSFPSAPELAVVIGGNKGKAFDRVAKYGQGWFAPTTDAGELSADMEKLRAACDAHDRDASQVEITCMWTGQGGDEAVQALAAAGAHRLLVPLQALGADPIAGMQGLAAEVLLKWLAEHQLAAIVVDGAASEVTQRLVTTPHEYIAHPPGRGMQIACGVAASAVPWIWVLHADGLPSSAAVSQLGGLVEADEPRWGRFNVKIQGLALIAHTMNLRSRFSRICTGDQGMFFHAGLIQAIGGFPAQPLMEDIEVSRRGLFEQYFQCGYSVGATFLVRIPLFWRALTTVVDDLQQALAVFTRTPVMGKTKTRLAKSLGKAEALAAHIELVQGCLGRLQLQADARCELWVTDDAPIVAQWADRYHFDLRYQCEGDLGARMYHCLAQMFLADVSVAVLVGTDCPDIDGRYVRQAFRALQSNDVVFGPAEDGGYGLVGICHSAMPAAVTLFQDIAWGSSTVLAQSLERAAEAQLSVVQLPVIWDVDQVADWRRYQHIEKG</sequence>
<evidence type="ECO:0000313" key="3">
    <source>
        <dbReference type="Proteomes" id="UP000601435"/>
    </source>
</evidence>
<organism evidence="2 3">
    <name type="scientific">Symbiodinium necroappetens</name>
    <dbReference type="NCBI Taxonomy" id="1628268"/>
    <lineage>
        <taxon>Eukaryota</taxon>
        <taxon>Sar</taxon>
        <taxon>Alveolata</taxon>
        <taxon>Dinophyceae</taxon>
        <taxon>Suessiales</taxon>
        <taxon>Symbiodiniaceae</taxon>
        <taxon>Symbiodinium</taxon>
    </lineage>
</organism>
<dbReference type="PANTHER" id="PTHR36529">
    <property type="entry name" value="SLL1095 PROTEIN"/>
    <property type="match status" value="1"/>
</dbReference>
<dbReference type="Gene3D" id="3.90.550.10">
    <property type="entry name" value="Spore Coat Polysaccharide Biosynthesis Protein SpsA, Chain A"/>
    <property type="match status" value="1"/>
</dbReference>
<dbReference type="NCBIfam" id="TIGR03619">
    <property type="entry name" value="F420_Rv2161c"/>
    <property type="match status" value="1"/>
</dbReference>
<dbReference type="InterPro" id="IPR019921">
    <property type="entry name" value="Lucif-like_OxRdtase_Rv2161c"/>
</dbReference>
<comment type="caution">
    <text evidence="2">The sequence shown here is derived from an EMBL/GenBank/DDBJ whole genome shotgun (WGS) entry which is preliminary data.</text>
</comment>
<protein>
    <recommendedName>
        <fullName evidence="1">Luciferase-like domain-containing protein</fullName>
    </recommendedName>
</protein>
<dbReference type="GO" id="GO:0016705">
    <property type="term" value="F:oxidoreductase activity, acting on paired donors, with incorporation or reduction of molecular oxygen"/>
    <property type="evidence" value="ECO:0007669"/>
    <property type="project" value="InterPro"/>
</dbReference>
<reference evidence="2" key="1">
    <citation type="submission" date="2021-02" db="EMBL/GenBank/DDBJ databases">
        <authorList>
            <person name="Dougan E. K."/>
            <person name="Rhodes N."/>
            <person name="Thang M."/>
            <person name="Chan C."/>
        </authorList>
    </citation>
    <scope>NUCLEOTIDE SEQUENCE</scope>
</reference>
<keyword evidence="3" id="KW-1185">Reference proteome</keyword>
<gene>
    <name evidence="2" type="ORF">SNEC2469_LOCUS21414</name>
</gene>
<dbReference type="SUPFAM" id="SSF51679">
    <property type="entry name" value="Bacterial luciferase-like"/>
    <property type="match status" value="1"/>
</dbReference>
<name>A0A812XTL7_9DINO</name>
<dbReference type="AlphaFoldDB" id="A0A812XTL7"/>
<dbReference type="Pfam" id="PF09837">
    <property type="entry name" value="DUF2064"/>
    <property type="match status" value="1"/>
</dbReference>
<dbReference type="Pfam" id="PF00296">
    <property type="entry name" value="Bac_luciferase"/>
    <property type="match status" value="1"/>
</dbReference>
<proteinExistence type="predicted"/>
<feature type="domain" description="Luciferase-like" evidence="1">
    <location>
        <begin position="14"/>
        <end position="256"/>
    </location>
</feature>
<dbReference type="InterPro" id="IPR036661">
    <property type="entry name" value="Luciferase-like_sf"/>
</dbReference>
<dbReference type="InterPro" id="IPR011251">
    <property type="entry name" value="Luciferase-like_dom"/>
</dbReference>
<dbReference type="NCBIfam" id="TIGR04282">
    <property type="entry name" value="glyco_like_cofC"/>
    <property type="match status" value="1"/>
</dbReference>